<proteinExistence type="predicted"/>
<dbReference type="SUPFAM" id="SSF52540">
    <property type="entry name" value="P-loop containing nucleoside triphosphate hydrolases"/>
    <property type="match status" value="1"/>
</dbReference>
<dbReference type="KEGG" id="stir:DDW44_19755"/>
<evidence type="ECO:0000256" key="7">
    <source>
        <dbReference type="ARBA" id="ARBA00023065"/>
    </source>
</evidence>
<gene>
    <name evidence="11" type="ORF">DDW44_19755</name>
</gene>
<keyword evidence="2" id="KW-1003">Cell membrane</keyword>
<dbReference type="PANTHER" id="PTHR42781:SF4">
    <property type="entry name" value="SPERMIDINE_PUTRESCINE IMPORT ATP-BINDING PROTEIN POTA"/>
    <property type="match status" value="1"/>
</dbReference>
<dbReference type="Proteomes" id="UP000244900">
    <property type="component" value="Chromosome"/>
</dbReference>
<dbReference type="SMART" id="SM00382">
    <property type="entry name" value="AAA"/>
    <property type="match status" value="1"/>
</dbReference>
<dbReference type="InterPro" id="IPR003439">
    <property type="entry name" value="ABC_transporter-like_ATP-bd"/>
</dbReference>
<evidence type="ECO:0000259" key="10">
    <source>
        <dbReference type="PROSITE" id="PS50893"/>
    </source>
</evidence>
<evidence type="ECO:0000256" key="2">
    <source>
        <dbReference type="ARBA" id="ARBA00022475"/>
    </source>
</evidence>
<evidence type="ECO:0000313" key="12">
    <source>
        <dbReference type="Proteomes" id="UP000244900"/>
    </source>
</evidence>
<dbReference type="InterPro" id="IPR008995">
    <property type="entry name" value="Mo/tungstate-bd_C_term_dom"/>
</dbReference>
<dbReference type="InterPro" id="IPR017871">
    <property type="entry name" value="ABC_transporter-like_CS"/>
</dbReference>
<dbReference type="InterPro" id="IPR027417">
    <property type="entry name" value="P-loop_NTPase"/>
</dbReference>
<evidence type="ECO:0000256" key="1">
    <source>
        <dbReference type="ARBA" id="ARBA00022448"/>
    </source>
</evidence>
<evidence type="ECO:0000256" key="4">
    <source>
        <dbReference type="ARBA" id="ARBA00022741"/>
    </source>
</evidence>
<name>A0A2S1T386_9ACTN</name>
<feature type="domain" description="ABC transporter" evidence="10">
    <location>
        <begin position="15"/>
        <end position="247"/>
    </location>
</feature>
<dbReference type="GO" id="GO:0015408">
    <property type="term" value="F:ABC-type ferric iron transporter activity"/>
    <property type="evidence" value="ECO:0007669"/>
    <property type="project" value="InterPro"/>
</dbReference>
<accession>A0A2S1T386</accession>
<dbReference type="AlphaFoldDB" id="A0A2S1T386"/>
<dbReference type="InterPro" id="IPR003593">
    <property type="entry name" value="AAA+_ATPase"/>
</dbReference>
<protein>
    <recommendedName>
        <fullName evidence="9">ABC-type quaternary amine transporter</fullName>
        <ecNumber evidence="9">7.6.2.9</ecNumber>
    </recommendedName>
</protein>
<evidence type="ECO:0000256" key="3">
    <source>
        <dbReference type="ARBA" id="ARBA00022496"/>
    </source>
</evidence>
<dbReference type="GO" id="GO:0043190">
    <property type="term" value="C:ATP-binding cassette (ABC) transporter complex"/>
    <property type="evidence" value="ECO:0007669"/>
    <property type="project" value="InterPro"/>
</dbReference>
<dbReference type="FunFam" id="3.40.50.300:FF:000425">
    <property type="entry name" value="Probable ABC transporter, ATP-binding subunit"/>
    <property type="match status" value="1"/>
</dbReference>
<dbReference type="InterPro" id="IPR015853">
    <property type="entry name" value="ABC_transpr_FbpC"/>
</dbReference>
<dbReference type="SUPFAM" id="SSF50331">
    <property type="entry name" value="MOP-like"/>
    <property type="match status" value="1"/>
</dbReference>
<dbReference type="Pfam" id="PF08402">
    <property type="entry name" value="TOBE_2"/>
    <property type="match status" value="1"/>
</dbReference>
<keyword evidence="3" id="KW-0410">Iron transport</keyword>
<dbReference type="PROSITE" id="PS50893">
    <property type="entry name" value="ABC_TRANSPORTER_2"/>
    <property type="match status" value="1"/>
</dbReference>
<evidence type="ECO:0000256" key="8">
    <source>
        <dbReference type="ARBA" id="ARBA00023136"/>
    </source>
</evidence>
<dbReference type="EC" id="7.6.2.9" evidence="9"/>
<dbReference type="Pfam" id="PF00005">
    <property type="entry name" value="ABC_tran"/>
    <property type="match status" value="1"/>
</dbReference>
<dbReference type="Gene3D" id="3.40.50.300">
    <property type="entry name" value="P-loop containing nucleotide triphosphate hydrolases"/>
    <property type="match status" value="1"/>
</dbReference>
<dbReference type="EMBL" id="CP029188">
    <property type="protein sequence ID" value="AWI33122.1"/>
    <property type="molecule type" value="Genomic_DNA"/>
</dbReference>
<dbReference type="GO" id="GO:0016887">
    <property type="term" value="F:ATP hydrolysis activity"/>
    <property type="evidence" value="ECO:0007669"/>
    <property type="project" value="InterPro"/>
</dbReference>
<evidence type="ECO:0000256" key="9">
    <source>
        <dbReference type="ARBA" id="ARBA00066388"/>
    </source>
</evidence>
<evidence type="ECO:0000256" key="5">
    <source>
        <dbReference type="ARBA" id="ARBA00022840"/>
    </source>
</evidence>
<evidence type="ECO:0000313" key="11">
    <source>
        <dbReference type="EMBL" id="AWI33122.1"/>
    </source>
</evidence>
<dbReference type="PANTHER" id="PTHR42781">
    <property type="entry name" value="SPERMIDINE/PUTRESCINE IMPORT ATP-BINDING PROTEIN POTA"/>
    <property type="match status" value="1"/>
</dbReference>
<keyword evidence="1" id="KW-0813">Transport</keyword>
<dbReference type="OrthoDB" id="9802264at2"/>
<organism evidence="11 12">
    <name type="scientific">Streptomyces tirandamycinicus</name>
    <dbReference type="NCBI Taxonomy" id="2174846"/>
    <lineage>
        <taxon>Bacteria</taxon>
        <taxon>Bacillati</taxon>
        <taxon>Actinomycetota</taxon>
        <taxon>Actinomycetes</taxon>
        <taxon>Kitasatosporales</taxon>
        <taxon>Streptomycetaceae</taxon>
        <taxon>Streptomyces</taxon>
    </lineage>
</organism>
<reference evidence="11 12" key="1">
    <citation type="submission" date="2018-05" db="EMBL/GenBank/DDBJ databases">
        <title>Complete genome sequence of sponge-derived Streptomyces sp. HNM0039.</title>
        <authorList>
            <person name="Huang X."/>
            <person name="Zhou S."/>
        </authorList>
    </citation>
    <scope>NUCLEOTIDE SEQUENCE [LARGE SCALE GENOMIC DNA]</scope>
    <source>
        <strain evidence="11 12">HNM0039</strain>
    </source>
</reference>
<keyword evidence="12" id="KW-1185">Reference proteome</keyword>
<dbReference type="InterPro" id="IPR050093">
    <property type="entry name" value="ABC_SmlMolc_Importer"/>
</dbReference>
<keyword evidence="5 11" id="KW-0067">ATP-binding</keyword>
<keyword evidence="8" id="KW-0472">Membrane</keyword>
<dbReference type="GO" id="GO:0005524">
    <property type="term" value="F:ATP binding"/>
    <property type="evidence" value="ECO:0007669"/>
    <property type="project" value="UniProtKB-KW"/>
</dbReference>
<sequence>MTAMSTSPSASSPGLRLERITVTYPGHRSPVLDGLDLEVADGRLLALLGPSGCGKTTTVQVASGLLTPAGGTVRLRGTDVTRTPPERRGAAVVFQQPMLLPHRTALDNVAFPARVRGRPRRAARESALEHLRRVGLDALADRYPRQLSGGQAQRVALARALAAEPAVLLLDEPFSALDPGLRHTMRDLLVSVQRELAVTTVLVTHDQSEAAAVADTVALLDHGRLLQQARPADLYAHPASRAVARFLGCTTALPGSVTARGRFACPLGELELPGAVTHRGPGHLVIRPEAVRLGTGPDTVPAVVRGVRPEGPFTALVCDTAAGPVHALLPPGPPPAAAERVRLHLPVAHRWVVAG</sequence>
<dbReference type="GO" id="GO:0015418">
    <property type="term" value="F:ABC-type quaternary ammonium compound transporting activity"/>
    <property type="evidence" value="ECO:0007669"/>
    <property type="project" value="UniProtKB-EC"/>
</dbReference>
<keyword evidence="7" id="KW-0406">Ion transport</keyword>
<keyword evidence="6" id="KW-0408">Iron</keyword>
<evidence type="ECO:0000256" key="6">
    <source>
        <dbReference type="ARBA" id="ARBA00023004"/>
    </source>
</evidence>
<dbReference type="CDD" id="cd03259">
    <property type="entry name" value="ABC_Carb_Solutes_like"/>
    <property type="match status" value="1"/>
</dbReference>
<keyword evidence="4" id="KW-0547">Nucleotide-binding</keyword>
<dbReference type="InterPro" id="IPR013611">
    <property type="entry name" value="Transp-assoc_OB_typ2"/>
</dbReference>
<dbReference type="PROSITE" id="PS00211">
    <property type="entry name" value="ABC_TRANSPORTER_1"/>
    <property type="match status" value="1"/>
</dbReference>